<comment type="similarity">
    <text evidence="2">Belongs to the prokaryotic molybdopterin-containing oxidoreductase family.</text>
</comment>
<evidence type="ECO:0000313" key="11">
    <source>
        <dbReference type="Proteomes" id="UP000006683"/>
    </source>
</evidence>
<name>E1SUE0_FERBD</name>
<dbReference type="SUPFAM" id="SSF50692">
    <property type="entry name" value="ADC-like"/>
    <property type="match status" value="1"/>
</dbReference>
<keyword evidence="11" id="KW-1185">Reference proteome</keyword>
<dbReference type="Gene3D" id="3.30.2070.10">
    <property type="entry name" value="Formate dehydrogenase/DMSO reductase"/>
    <property type="match status" value="1"/>
</dbReference>
<proteinExistence type="inferred from homology"/>
<dbReference type="CDD" id="cd02780">
    <property type="entry name" value="MopB_CT_Tetrathionate_Arsenate-R"/>
    <property type="match status" value="1"/>
</dbReference>
<dbReference type="InterPro" id="IPR006656">
    <property type="entry name" value="Mopterin_OxRdtase"/>
</dbReference>
<dbReference type="Pfam" id="PF04879">
    <property type="entry name" value="Molybdop_Fe4S4"/>
    <property type="match status" value="1"/>
</dbReference>
<evidence type="ECO:0000259" key="9">
    <source>
        <dbReference type="PROSITE" id="PS51669"/>
    </source>
</evidence>
<dbReference type="InterPro" id="IPR009010">
    <property type="entry name" value="Asp_de-COase-like_dom_sf"/>
</dbReference>
<evidence type="ECO:0000256" key="8">
    <source>
        <dbReference type="ARBA" id="ARBA00023014"/>
    </source>
</evidence>
<keyword evidence="4" id="KW-0479">Metal-binding</keyword>
<protein>
    <submittedName>
        <fullName evidence="10">Molybdopterin oxidoreductase</fullName>
    </submittedName>
</protein>
<keyword evidence="7" id="KW-0408">Iron</keyword>
<gene>
    <name evidence="10" type="ordered locus">Fbal_2070</name>
</gene>
<keyword evidence="6" id="KW-0560">Oxidoreductase</keyword>
<evidence type="ECO:0000256" key="3">
    <source>
        <dbReference type="ARBA" id="ARBA00022505"/>
    </source>
</evidence>
<evidence type="ECO:0000256" key="7">
    <source>
        <dbReference type="ARBA" id="ARBA00023004"/>
    </source>
</evidence>
<evidence type="ECO:0000256" key="6">
    <source>
        <dbReference type="ARBA" id="ARBA00023002"/>
    </source>
</evidence>
<keyword evidence="8" id="KW-0411">Iron-sulfur</keyword>
<accession>E1SUE0</accession>
<dbReference type="GO" id="GO:0046872">
    <property type="term" value="F:metal ion binding"/>
    <property type="evidence" value="ECO:0007669"/>
    <property type="project" value="UniProtKB-KW"/>
</dbReference>
<dbReference type="Pfam" id="PF01568">
    <property type="entry name" value="Molydop_binding"/>
    <property type="match status" value="1"/>
</dbReference>
<keyword evidence="5" id="KW-0732">Signal</keyword>
<dbReference type="Pfam" id="PF00384">
    <property type="entry name" value="Molybdopterin"/>
    <property type="match status" value="1"/>
</dbReference>
<dbReference type="InterPro" id="IPR050612">
    <property type="entry name" value="Prok_Mopterin_Oxidored"/>
</dbReference>
<dbReference type="NCBIfam" id="NF041714">
    <property type="entry name" value="arsenate_red_ArrA"/>
    <property type="match status" value="1"/>
</dbReference>
<dbReference type="InterPro" id="IPR006963">
    <property type="entry name" value="Mopterin_OxRdtase_4Fe-4S_dom"/>
</dbReference>
<evidence type="ECO:0000256" key="4">
    <source>
        <dbReference type="ARBA" id="ARBA00022723"/>
    </source>
</evidence>
<dbReference type="KEGG" id="fbl:Fbal_2070"/>
<feature type="domain" description="4Fe-4S Mo/W bis-MGD-type" evidence="9">
    <location>
        <begin position="54"/>
        <end position="110"/>
    </location>
</feature>
<dbReference type="InterPro" id="IPR037946">
    <property type="entry name" value="MopB_CT_Tetrathionate"/>
</dbReference>
<dbReference type="AlphaFoldDB" id="E1SUE0"/>
<dbReference type="GO" id="GO:0043546">
    <property type="term" value="F:molybdopterin cofactor binding"/>
    <property type="evidence" value="ECO:0007669"/>
    <property type="project" value="InterPro"/>
</dbReference>
<evidence type="ECO:0000256" key="2">
    <source>
        <dbReference type="ARBA" id="ARBA00010312"/>
    </source>
</evidence>
<dbReference type="GO" id="GO:0016491">
    <property type="term" value="F:oxidoreductase activity"/>
    <property type="evidence" value="ECO:0007669"/>
    <property type="project" value="UniProtKB-KW"/>
</dbReference>
<dbReference type="PROSITE" id="PS51318">
    <property type="entry name" value="TAT"/>
    <property type="match status" value="1"/>
</dbReference>
<dbReference type="SUPFAM" id="SSF53706">
    <property type="entry name" value="Formate dehydrogenase/DMSO reductase, domains 1-3"/>
    <property type="match status" value="1"/>
</dbReference>
<dbReference type="OrthoDB" id="9815647at2"/>
<organism evidence="10 11">
    <name type="scientific">Ferrimonas balearica (strain DSM 9799 / CCM 4581 / KCTC 23876 / PAT)</name>
    <dbReference type="NCBI Taxonomy" id="550540"/>
    <lineage>
        <taxon>Bacteria</taxon>
        <taxon>Pseudomonadati</taxon>
        <taxon>Pseudomonadota</taxon>
        <taxon>Gammaproteobacteria</taxon>
        <taxon>Alteromonadales</taxon>
        <taxon>Ferrimonadaceae</taxon>
        <taxon>Ferrimonas</taxon>
    </lineage>
</organism>
<dbReference type="Gene3D" id="3.40.50.740">
    <property type="match status" value="1"/>
</dbReference>
<dbReference type="InterPro" id="IPR053686">
    <property type="entry name" value="Arr_molybdopterin_subunit"/>
</dbReference>
<dbReference type="CDD" id="cd02757">
    <property type="entry name" value="MopB_Arsenate-R"/>
    <property type="match status" value="1"/>
</dbReference>
<evidence type="ECO:0000256" key="5">
    <source>
        <dbReference type="ARBA" id="ARBA00022729"/>
    </source>
</evidence>
<comment type="cofactor">
    <cofactor evidence="1">
        <name>Mo-bis(molybdopterin guanine dinucleotide)</name>
        <dbReference type="ChEBI" id="CHEBI:60539"/>
    </cofactor>
</comment>
<dbReference type="eggNOG" id="COG0243">
    <property type="taxonomic scope" value="Bacteria"/>
</dbReference>
<dbReference type="HOGENOM" id="CLU_000422_13_3_6"/>
<keyword evidence="3" id="KW-0500">Molybdenum</keyword>
<dbReference type="PROSITE" id="PS51669">
    <property type="entry name" value="4FE4S_MOW_BIS_MGD"/>
    <property type="match status" value="1"/>
</dbReference>
<dbReference type="SMART" id="SM00926">
    <property type="entry name" value="Molybdop_Fe4S4"/>
    <property type="match status" value="1"/>
</dbReference>
<dbReference type="Gene3D" id="3.40.228.10">
    <property type="entry name" value="Dimethylsulfoxide Reductase, domain 2"/>
    <property type="match status" value="1"/>
</dbReference>
<dbReference type="InterPro" id="IPR006657">
    <property type="entry name" value="MoPterin_dinucl-bd_dom"/>
</dbReference>
<sequence>MKNDKSIDRTRRHLLKGTAASSVLLGLGGGFLFQPVAEAMEQALPKVDLRTGTGTWVPTTCQGCTSWCAKQVYIMDGRATKVRGNPHSKIHDTSSCPRQHLGLQMVYDPDRLRVPMMRTNPKKGRGEDPKFVPISWDKAMEMLADQILALRSKNESHKYALLRGRYSLVNDLLYKQMTNLIGSPNNISHSAICAESHKMGPYFQDGNWGYNQYDVKHTKYILSFGADPIASNRQVSHYSSEWGNTLDRAKVVVVDPRLSASAAKAHLWVPVETGQDAALALAIAHEAMVAGLWHKPFVGDFKDGKNRFKAGQQVDASQFEARHTHGLVEWWNLELNRCSADWAAEITSIDADTIRTIARDMGAAAPAIQVWTSRGPTMQVRGSYTSLACHALNGLFGAIDSQGGLFPYNKAPLNKSFPSAKPYLDDVAKAGVKQEKIDQRGRLGFPALKKGKSGGGVVTDNVANAINAGDPYDIEVMLAYFNNFVYSAPETQRWEQALSKVKFIAHVTTNVSEFSWFSDLLLPANHHMFEKWGVLSAAGNGHSHVSIQRPSIQRLYDTRQDETEVPYLLAKKLAEKGFDAPWRYINEQILDPETGKPAADEAQFAEIAVKYVTAPLWQQDASKYGDKLSGWQEFVEKGVWNSKPYPYQARWGKFKTATGQFEFYSETLKKALAGHAEKHGVSVDEVMAASEYAVSGEKAFVPHYEAPVRVGDAEQFPLLLVDQKSRLNHEGRSANTTWAHAFNDVNPGDVAGQDSAKINPVDARKLGLKDGDRIRLVSDVGSIECVARLWEGVRPGSVAKCFGHGHYAYGRVAAEVFGKKPRGGNNNDIIPSRFDRLSGASAYYGHIRIRIEKA</sequence>
<dbReference type="Gene3D" id="2.20.25.90">
    <property type="entry name" value="ADC-like domains"/>
    <property type="match status" value="1"/>
</dbReference>
<evidence type="ECO:0000313" key="10">
    <source>
        <dbReference type="EMBL" id="ADN76273.1"/>
    </source>
</evidence>
<dbReference type="Proteomes" id="UP000006683">
    <property type="component" value="Chromosome"/>
</dbReference>
<dbReference type="STRING" id="550540.Fbal_2070"/>
<dbReference type="EMBL" id="CP002209">
    <property type="protein sequence ID" value="ADN76273.1"/>
    <property type="molecule type" value="Genomic_DNA"/>
</dbReference>
<dbReference type="PANTHER" id="PTHR43742">
    <property type="entry name" value="TRIMETHYLAMINE-N-OXIDE REDUCTASE"/>
    <property type="match status" value="1"/>
</dbReference>
<dbReference type="Gene3D" id="2.40.40.20">
    <property type="match status" value="1"/>
</dbReference>
<evidence type="ECO:0000256" key="1">
    <source>
        <dbReference type="ARBA" id="ARBA00001942"/>
    </source>
</evidence>
<dbReference type="GO" id="GO:0051536">
    <property type="term" value="F:iron-sulfur cluster binding"/>
    <property type="evidence" value="ECO:0007669"/>
    <property type="project" value="UniProtKB-KW"/>
</dbReference>
<reference evidence="10 11" key="1">
    <citation type="journal article" date="2010" name="Stand. Genomic Sci.">
        <title>Complete genome sequence of Ferrimonas balearica type strain (PAT).</title>
        <authorList>
            <person name="Nolan M."/>
            <person name="Sikorski J."/>
            <person name="Davenport K."/>
            <person name="Lucas S."/>
            <person name="Glavina Del Rio T."/>
            <person name="Tice H."/>
            <person name="Cheng J."/>
            <person name="Goodwin L."/>
            <person name="Pitluck S."/>
            <person name="Liolios K."/>
            <person name="Ivanova N."/>
            <person name="Mavromatis K."/>
            <person name="Ovchinnikova G."/>
            <person name="Pati A."/>
            <person name="Chen A."/>
            <person name="Palaniappan K."/>
            <person name="Land M."/>
            <person name="Hauser L."/>
            <person name="Chang Y."/>
            <person name="Jeffries C."/>
            <person name="Tapia R."/>
            <person name="Brettin T."/>
            <person name="Detter J."/>
            <person name="Han C."/>
            <person name="Yasawong M."/>
            <person name="Rohde M."/>
            <person name="Tindall B."/>
            <person name="Goker M."/>
            <person name="Woyke T."/>
            <person name="Bristow J."/>
            <person name="Eisen J."/>
            <person name="Markowitz V."/>
            <person name="Hugenholtz P."/>
            <person name="Kyrpides N."/>
            <person name="Klenk H."/>
            <person name="Lapidus A."/>
        </authorList>
    </citation>
    <scope>NUCLEOTIDE SEQUENCE [LARGE SCALE GENOMIC DNA]</scope>
    <source>
        <strain evidence="11">DSM 9799 / CCM 4581 / KCTC 23876 / PAT</strain>
    </source>
</reference>
<dbReference type="InterPro" id="IPR006311">
    <property type="entry name" value="TAT_signal"/>
</dbReference>